<organism evidence="2 3">
    <name type="scientific">Cuscuta campestris</name>
    <dbReference type="NCBI Taxonomy" id="132261"/>
    <lineage>
        <taxon>Eukaryota</taxon>
        <taxon>Viridiplantae</taxon>
        <taxon>Streptophyta</taxon>
        <taxon>Embryophyta</taxon>
        <taxon>Tracheophyta</taxon>
        <taxon>Spermatophyta</taxon>
        <taxon>Magnoliopsida</taxon>
        <taxon>eudicotyledons</taxon>
        <taxon>Gunneridae</taxon>
        <taxon>Pentapetalae</taxon>
        <taxon>asterids</taxon>
        <taxon>lamiids</taxon>
        <taxon>Solanales</taxon>
        <taxon>Convolvulaceae</taxon>
        <taxon>Cuscuteae</taxon>
        <taxon>Cuscuta</taxon>
        <taxon>Cuscuta subgen. Grammica</taxon>
        <taxon>Cuscuta sect. Cleistogrammica</taxon>
    </lineage>
</organism>
<dbReference type="AlphaFoldDB" id="A0A484KRQ1"/>
<dbReference type="Pfam" id="PF25437">
    <property type="entry name" value="BRWD1_N"/>
    <property type="match status" value="1"/>
</dbReference>
<dbReference type="PANTHER" id="PTHR16266:SF17">
    <property type="entry name" value="BRWD3"/>
    <property type="match status" value="1"/>
</dbReference>
<feature type="domain" description="BRWD/PHIP N-terminal" evidence="1">
    <location>
        <begin position="40"/>
        <end position="121"/>
    </location>
</feature>
<dbReference type="GO" id="GO:0008360">
    <property type="term" value="P:regulation of cell shape"/>
    <property type="evidence" value="ECO:0007669"/>
    <property type="project" value="TreeGrafter"/>
</dbReference>
<protein>
    <recommendedName>
        <fullName evidence="1">BRWD/PHIP N-terminal domain-containing protein</fullName>
    </recommendedName>
</protein>
<sequence length="131" mass="15243">MDYGKCTSITKALSLNIAPSFLNQMHTKTQFEEHERASELANTKDVDIDSREIYFLIMHFLSSGPCHNALGKLHDALLEHELLPRRYHAWYSRNRENGGTHNDDGSSFPLNYDSLAQRYVHYLLIEFRRNS</sequence>
<proteinExistence type="predicted"/>
<accession>A0A484KRQ1</accession>
<name>A0A484KRQ1_9ASTE</name>
<dbReference type="InterPro" id="IPR057452">
    <property type="entry name" value="BRWD/PHIP_N"/>
</dbReference>
<evidence type="ECO:0000313" key="2">
    <source>
        <dbReference type="EMBL" id="VFQ68661.1"/>
    </source>
</evidence>
<dbReference type="OrthoDB" id="538223at2759"/>
<dbReference type="GO" id="GO:0006357">
    <property type="term" value="P:regulation of transcription by RNA polymerase II"/>
    <property type="evidence" value="ECO:0007669"/>
    <property type="project" value="TreeGrafter"/>
</dbReference>
<gene>
    <name evidence="2" type="ORF">CCAM_LOCUS10437</name>
</gene>
<dbReference type="InterPro" id="IPR052060">
    <property type="entry name" value="Bromo_WD_repeat"/>
</dbReference>
<dbReference type="PANTHER" id="PTHR16266">
    <property type="entry name" value="WD REPEAT DOMAIN 9"/>
    <property type="match status" value="1"/>
</dbReference>
<dbReference type="Proteomes" id="UP000595140">
    <property type="component" value="Unassembled WGS sequence"/>
</dbReference>
<dbReference type="GO" id="GO:0007010">
    <property type="term" value="P:cytoskeleton organization"/>
    <property type="evidence" value="ECO:0007669"/>
    <property type="project" value="TreeGrafter"/>
</dbReference>
<dbReference type="EMBL" id="OOIL02000703">
    <property type="protein sequence ID" value="VFQ68661.1"/>
    <property type="molecule type" value="Genomic_DNA"/>
</dbReference>
<reference evidence="2 3" key="1">
    <citation type="submission" date="2018-04" db="EMBL/GenBank/DDBJ databases">
        <authorList>
            <person name="Vogel A."/>
        </authorList>
    </citation>
    <scope>NUCLEOTIDE SEQUENCE [LARGE SCALE GENOMIC DNA]</scope>
</reference>
<dbReference type="GO" id="GO:0005634">
    <property type="term" value="C:nucleus"/>
    <property type="evidence" value="ECO:0007669"/>
    <property type="project" value="TreeGrafter"/>
</dbReference>
<evidence type="ECO:0000259" key="1">
    <source>
        <dbReference type="Pfam" id="PF25437"/>
    </source>
</evidence>
<keyword evidence="3" id="KW-1185">Reference proteome</keyword>
<evidence type="ECO:0000313" key="3">
    <source>
        <dbReference type="Proteomes" id="UP000595140"/>
    </source>
</evidence>